<evidence type="ECO:0000313" key="2">
    <source>
        <dbReference type="Proteomes" id="UP000235828"/>
    </source>
</evidence>
<dbReference type="AlphaFoldDB" id="A0A2N8ZC42"/>
<keyword evidence="1" id="KW-0449">Lipoprotein</keyword>
<evidence type="ECO:0000313" key="1">
    <source>
        <dbReference type="EMBL" id="SON49469.1"/>
    </source>
</evidence>
<keyword evidence="2" id="KW-1185">Reference proteome</keyword>
<dbReference type="KEGG" id="vta:A1490"/>
<sequence>MRKLIVAASIVLLAACASPQKEEQISINPQPTLSNQKMVDNVTFTLSSKDLRTAQYVALVKSGRKSTQPIHARQNLRVAIETALYEQLISQGFQMVVNSNNTLTLEVQQVLVNVANTLMENEMDAVVTLQLTAETPQGKFVKTYNGTGKKTGTMAASDEEIATVLNDVINLTLAEIANDQELSDYMKERF</sequence>
<organism evidence="1 2">
    <name type="scientific">Vibrio tapetis subsp. tapetis</name>
    <dbReference type="NCBI Taxonomy" id="1671868"/>
    <lineage>
        <taxon>Bacteria</taxon>
        <taxon>Pseudomonadati</taxon>
        <taxon>Pseudomonadota</taxon>
        <taxon>Gammaproteobacteria</taxon>
        <taxon>Vibrionales</taxon>
        <taxon>Vibrionaceae</taxon>
        <taxon>Vibrio</taxon>
    </lineage>
</organism>
<dbReference type="EMBL" id="LT960611">
    <property type="protein sequence ID" value="SON49469.1"/>
    <property type="molecule type" value="Genomic_DNA"/>
</dbReference>
<proteinExistence type="predicted"/>
<dbReference type="OrthoDB" id="5900953at2"/>
<gene>
    <name evidence="1" type="ORF">VTAP4600_A1490</name>
</gene>
<reference evidence="1 2" key="1">
    <citation type="submission" date="2017-10" db="EMBL/GenBank/DDBJ databases">
        <authorList>
            <person name="Banno H."/>
            <person name="Chua N.-H."/>
        </authorList>
    </citation>
    <scope>NUCLEOTIDE SEQUENCE [LARGE SCALE GENOMIC DNA]</scope>
    <source>
        <strain evidence="1">Vibrio tapetis CECT4600</strain>
    </source>
</reference>
<dbReference type="PROSITE" id="PS51257">
    <property type="entry name" value="PROKAR_LIPOPROTEIN"/>
    <property type="match status" value="1"/>
</dbReference>
<dbReference type="RefSeq" id="WP_102522131.1">
    <property type="nucleotide sequence ID" value="NZ_LT960611.1"/>
</dbReference>
<name>A0A2N8ZC42_9VIBR</name>
<dbReference type="Proteomes" id="UP000235828">
    <property type="component" value="Chromosome A"/>
</dbReference>
<accession>A0A2N8ZC42</accession>
<dbReference type="InterPro" id="IPR005619">
    <property type="entry name" value="Uncharacterised_YajG"/>
</dbReference>
<protein>
    <submittedName>
        <fullName evidence="1">Putative Lipoprotein_16 super family</fullName>
    </submittedName>
</protein>
<dbReference type="Pfam" id="PF03923">
    <property type="entry name" value="Lipoprotein_16"/>
    <property type="match status" value="1"/>
</dbReference>